<gene>
    <name evidence="1" type="ORF">K9W45_00125</name>
</gene>
<name>A0A9Y1BMA3_9ARCH</name>
<proteinExistence type="predicted"/>
<dbReference type="EMBL" id="CP084166">
    <property type="protein sequence ID" value="UJG40879.1"/>
    <property type="molecule type" value="Genomic_DNA"/>
</dbReference>
<dbReference type="Proteomes" id="UP001201020">
    <property type="component" value="Chromosome"/>
</dbReference>
<organism evidence="1">
    <name type="scientific">Candidatus Heimdallarchaeum aukensis</name>
    <dbReference type="NCBI Taxonomy" id="2876573"/>
    <lineage>
        <taxon>Archaea</taxon>
        <taxon>Promethearchaeati</taxon>
        <taxon>Candidatus Heimdallarchaeota</taxon>
        <taxon>Candidatus Heimdallarchaeia (ex Rinke et al. 2021) (nom. nud.)</taxon>
        <taxon>Candidatus Heimdallarchaeales</taxon>
        <taxon>Candidatus Heimdallarchaeaceae</taxon>
        <taxon>Candidatus Heimdallarchaeum</taxon>
    </lineage>
</organism>
<accession>A0A9Y1BMA3</accession>
<reference evidence="1" key="1">
    <citation type="journal article" date="2022" name="Nat. Microbiol.">
        <title>Unique mobile elements and scalable gene flow at the prokaryote-eukaryote boundary revealed by circularized Asgard archaea genomes.</title>
        <authorList>
            <person name="Wu F."/>
            <person name="Speth D.R."/>
            <person name="Philosof A."/>
            <person name="Cremiere A."/>
            <person name="Narayanan A."/>
            <person name="Barco R.A."/>
            <person name="Connon S.A."/>
            <person name="Amend J.P."/>
            <person name="Antoshechkin I.A."/>
            <person name="Orphan V.J."/>
        </authorList>
    </citation>
    <scope>NUCLEOTIDE SEQUENCE</scope>
    <source>
        <strain evidence="1">PM71</strain>
    </source>
</reference>
<dbReference type="AlphaFoldDB" id="A0A9Y1BMA3"/>
<sequence>MSYYITDELKENIIENGDDAFGLVVTYLIRTYGLSRSKAQEPAREIIKQVLTSKGEKKVEKEEIAEKDKKLKKFNTNEILSHLVTIPRFSFYGEEFLLTFLSILDKNIEEFEDWQNLAAVMYRKCLFNPTLRSIEEDGSKLRELINSIMSEIESFLKSSSHIGLTVETENIDSRTLSILKMLNSLVPETEVLLSIINSKKEEPFFPTLSLFMGSFSSLMKENFDRFKQIKEENESSQIFDNFMVPAIFPLSPEKQDKKNEFINIRLLNSYSRELMRILNENPEESLFSKRKRAFGISVMAYFAHILYKINKQHSLDTEQLENKTILELSQDKFLNLFSFASDLETGNWTKDIRNIGFKIKKVSEFLRYSYNPKSSIQHTFGEKKSKELTPHEILSEMEKRSSNSPELKILLDIIEQAAMKDTRMKAFFISIIKNLTKHSANNTDIDYAFFDDEVQFFKEMLAYIELNRKVMLKNFSETIKFLSQENDKFSFSVSDLKYSISYKALEDFITENENIEFINKFLISLNLNEQDKIQKEEDISIDKFFSIIDEIEESKVDNGILFTYQDNKYFITSCEFLDFLIRTLNEERFQELDVEIKYKKLLQLVETPLIITIDNIIRFLPPLNKYQDFFEIGYFFMVGNTIELTHPMTLSIVLNNDLREIVRNYSIYPGYGFIRIAVVGKSEATYIPLTNLILSYGMEALFSETTTAGRIAVEYGSSDKWVPSLDKNKVVFNKIEIPSLLEILKQQLGLRKKAFVGSESLKRQLSKFSLYFREFLLDNSIHENENEEEFYIALPELPFDILKVKLPENNKFEITQESLIHLSPTINLALKNKEPNKSLEIIKEEIREQLENLYTVSYFREYNELTEPFKQLVDANIIGQFTIQELEGQLISFPELKYTLSLLQKVQELTPNTINLNISEMGILFSSVFSIEDVIKRMQENILIVNQEFNTWQLSSEMKLRFYKDINQKLKKLLKEKIGDNNLYDILVPI</sequence>
<evidence type="ECO:0000313" key="1">
    <source>
        <dbReference type="EMBL" id="UJG40879.1"/>
    </source>
</evidence>
<protein>
    <submittedName>
        <fullName evidence="1">Uncharacterized protein</fullName>
    </submittedName>
</protein>